<evidence type="ECO:0000313" key="5">
    <source>
        <dbReference type="EMBL" id="PAV23574.1"/>
    </source>
</evidence>
<dbReference type="AlphaFoldDB" id="A0A286UVJ5"/>
<feature type="transmembrane region" description="Helical" evidence="3">
    <location>
        <begin position="242"/>
        <end position="263"/>
    </location>
</feature>
<feature type="transmembrane region" description="Helical" evidence="3">
    <location>
        <begin position="351"/>
        <end position="369"/>
    </location>
</feature>
<dbReference type="PANTHER" id="PTHR11360:SF234">
    <property type="entry name" value="MFS-TYPE TRANSPORTER DBAD-RELATED"/>
    <property type="match status" value="1"/>
</dbReference>
<feature type="transmembrane region" description="Helical" evidence="3">
    <location>
        <begin position="211"/>
        <end position="230"/>
    </location>
</feature>
<dbReference type="Gene3D" id="1.20.1250.20">
    <property type="entry name" value="MFS general substrate transporter like domains"/>
    <property type="match status" value="2"/>
</dbReference>
<comment type="caution">
    <text evidence="5">The sequence shown here is derived from an EMBL/GenBank/DDBJ whole genome shotgun (WGS) entry which is preliminary data.</text>
</comment>
<dbReference type="SUPFAM" id="SSF103473">
    <property type="entry name" value="MFS general substrate transporter"/>
    <property type="match status" value="1"/>
</dbReference>
<dbReference type="Pfam" id="PF07690">
    <property type="entry name" value="MFS_1"/>
    <property type="match status" value="1"/>
</dbReference>
<keyword evidence="3" id="KW-0812">Transmembrane</keyword>
<feature type="domain" description="Major facilitator superfamily (MFS) profile" evidence="4">
    <location>
        <begin position="83"/>
        <end position="463"/>
    </location>
</feature>
<feature type="transmembrane region" description="Helical" evidence="3">
    <location>
        <begin position="320"/>
        <end position="339"/>
    </location>
</feature>
<evidence type="ECO:0000256" key="2">
    <source>
        <dbReference type="ARBA" id="ARBA00006727"/>
    </source>
</evidence>
<feature type="transmembrane region" description="Helical" evidence="3">
    <location>
        <begin position="153"/>
        <end position="170"/>
    </location>
</feature>
<dbReference type="EMBL" id="NBII01000001">
    <property type="protein sequence ID" value="PAV23574.1"/>
    <property type="molecule type" value="Genomic_DNA"/>
</dbReference>
<dbReference type="InterPro" id="IPR050327">
    <property type="entry name" value="Proton-linked_MCT"/>
</dbReference>
<feature type="transmembrane region" description="Helical" evidence="3">
    <location>
        <begin position="124"/>
        <end position="141"/>
    </location>
</feature>
<dbReference type="OrthoDB" id="6509908at2759"/>
<comment type="subcellular location">
    <subcellularLocation>
        <location evidence="1">Membrane</location>
        <topology evidence="1">Multi-pass membrane protein</topology>
    </subcellularLocation>
</comment>
<keyword evidence="3" id="KW-1133">Transmembrane helix</keyword>
<gene>
    <name evidence="5" type="ORF">PNOK_0064200</name>
</gene>
<accession>A0A286UVJ5</accession>
<dbReference type="STRING" id="2282107.A0A286UVJ5"/>
<dbReference type="InParanoid" id="A0A286UVJ5"/>
<dbReference type="PANTHER" id="PTHR11360">
    <property type="entry name" value="MONOCARBOXYLATE TRANSPORTER"/>
    <property type="match status" value="1"/>
</dbReference>
<dbReference type="InterPro" id="IPR011701">
    <property type="entry name" value="MFS"/>
</dbReference>
<keyword evidence="6" id="KW-1185">Reference proteome</keyword>
<protein>
    <submittedName>
        <fullName evidence="5">MFS general substrate transporter</fullName>
    </submittedName>
</protein>
<dbReference type="GO" id="GO:0016020">
    <property type="term" value="C:membrane"/>
    <property type="evidence" value="ECO:0007669"/>
    <property type="project" value="UniProtKB-SubCell"/>
</dbReference>
<evidence type="ECO:0000256" key="1">
    <source>
        <dbReference type="ARBA" id="ARBA00004141"/>
    </source>
</evidence>
<dbReference type="GO" id="GO:0022857">
    <property type="term" value="F:transmembrane transporter activity"/>
    <property type="evidence" value="ECO:0007669"/>
    <property type="project" value="InterPro"/>
</dbReference>
<feature type="transmembrane region" description="Helical" evidence="3">
    <location>
        <begin position="81"/>
        <end position="104"/>
    </location>
</feature>
<sequence length="471" mass="50890">MGNESNNVPQLEFLETEQDEKKLRAVGKDGLVGVKTKSRAGSVDERTLNDPNHLLQEEREATNAAITSPDEKTDDFPDGGLRAWLCVLGGVCITFSSFGFVNSWGTFQSYYEQTLLQDTSASNIAWIGSIQYSFTFFPSLITGRLFDLGYFKIPLFVASTLLIVATFLTAQCKEYWQFVLCQGIVIGLSSGVIFGPTVAVISHWFKKKRGLALGVLACGSSTGGTILPIVFHNLVGKVGFPWTMRIIGFILLFALVIANLTLARRLPPVNVSGGLLNLRAFKSLPFTLYTISSFIAFLGLYTVLTYIDISAVSNGVNDEFAFYLLSIANSASMFGRLLSGFVADKIGTINIMSPFTLIAGILTFIWPFVYGRTAYILIALIYGFSSGAYVSLIAAPIVALGDTGDVGRRTGMYFSVMALGALAGPPISGAIAEATGSYKPVGIYAGSTVIVSVVVMWISRCLVLGQFWGKF</sequence>
<organism evidence="5 6">
    <name type="scientific">Pyrrhoderma noxium</name>
    <dbReference type="NCBI Taxonomy" id="2282107"/>
    <lineage>
        <taxon>Eukaryota</taxon>
        <taxon>Fungi</taxon>
        <taxon>Dikarya</taxon>
        <taxon>Basidiomycota</taxon>
        <taxon>Agaricomycotina</taxon>
        <taxon>Agaricomycetes</taxon>
        <taxon>Hymenochaetales</taxon>
        <taxon>Hymenochaetaceae</taxon>
        <taxon>Pyrrhoderma</taxon>
    </lineage>
</organism>
<dbReference type="InterPro" id="IPR036259">
    <property type="entry name" value="MFS_trans_sf"/>
</dbReference>
<reference evidence="5 6" key="1">
    <citation type="journal article" date="2017" name="Mol. Ecol.">
        <title>Comparative and population genomic landscape of Phellinus noxius: A hypervariable fungus causing root rot in trees.</title>
        <authorList>
            <person name="Chung C.L."/>
            <person name="Lee T.J."/>
            <person name="Akiba M."/>
            <person name="Lee H.H."/>
            <person name="Kuo T.H."/>
            <person name="Liu D."/>
            <person name="Ke H.M."/>
            <person name="Yokoi T."/>
            <person name="Roa M.B."/>
            <person name="Lu M.J."/>
            <person name="Chang Y.Y."/>
            <person name="Ann P.J."/>
            <person name="Tsai J.N."/>
            <person name="Chen C.Y."/>
            <person name="Tzean S.S."/>
            <person name="Ota Y."/>
            <person name="Hattori T."/>
            <person name="Sahashi N."/>
            <person name="Liou R.F."/>
            <person name="Kikuchi T."/>
            <person name="Tsai I.J."/>
        </authorList>
    </citation>
    <scope>NUCLEOTIDE SEQUENCE [LARGE SCALE GENOMIC DNA]</scope>
    <source>
        <strain evidence="5 6">FFPRI411160</strain>
    </source>
</reference>
<dbReference type="PROSITE" id="PS50850">
    <property type="entry name" value="MFS"/>
    <property type="match status" value="1"/>
</dbReference>
<comment type="similarity">
    <text evidence="2">Belongs to the major facilitator superfamily. Monocarboxylate porter (TC 2.A.1.13) family.</text>
</comment>
<feature type="transmembrane region" description="Helical" evidence="3">
    <location>
        <begin position="412"/>
        <end position="431"/>
    </location>
</feature>
<evidence type="ECO:0000313" key="6">
    <source>
        <dbReference type="Proteomes" id="UP000217199"/>
    </source>
</evidence>
<feature type="transmembrane region" description="Helical" evidence="3">
    <location>
        <begin position="375"/>
        <end position="400"/>
    </location>
</feature>
<dbReference type="CDD" id="cd17352">
    <property type="entry name" value="MFS_MCT_SLC16"/>
    <property type="match status" value="1"/>
</dbReference>
<dbReference type="InterPro" id="IPR020846">
    <property type="entry name" value="MFS_dom"/>
</dbReference>
<proteinExistence type="inferred from homology"/>
<evidence type="ECO:0000259" key="4">
    <source>
        <dbReference type="PROSITE" id="PS50850"/>
    </source>
</evidence>
<evidence type="ECO:0000256" key="3">
    <source>
        <dbReference type="SAM" id="Phobius"/>
    </source>
</evidence>
<feature type="transmembrane region" description="Helical" evidence="3">
    <location>
        <begin position="284"/>
        <end position="308"/>
    </location>
</feature>
<feature type="transmembrane region" description="Helical" evidence="3">
    <location>
        <begin position="443"/>
        <end position="463"/>
    </location>
</feature>
<feature type="transmembrane region" description="Helical" evidence="3">
    <location>
        <begin position="176"/>
        <end position="199"/>
    </location>
</feature>
<keyword evidence="3" id="KW-0472">Membrane</keyword>
<dbReference type="Proteomes" id="UP000217199">
    <property type="component" value="Unassembled WGS sequence"/>
</dbReference>
<name>A0A286UVJ5_9AGAM</name>